<dbReference type="PANTHER" id="PTHR11808">
    <property type="entry name" value="TRANS-SULFURATION ENZYME FAMILY MEMBER"/>
    <property type="match status" value="1"/>
</dbReference>
<sequence length="411" mass="44068">MTGGGEHDKCQKQSGHSHAASFGFDTRAIHHAFSPVDFKRAVQPPVFLTSTYGFESVEANDAAAALGGRLYAREYNPTTEILEQRLANLEGAEAGLVVSTGMAAFGTLILSLLSQGDELVVHKTLYSNTVAMVEQGLPRFGIKVVPVDLSDPSNLDTAITEKTKLVYFETPVNPLSSILDISAISERAHARGVKVAVDSTFASPALQRPIEHGADIVLHSLTKYINGHGDTLGGALLGDAETLHRLHETGLRYITGATLAPHSAFLIMRGLKTLSLRMDRHSASALAIARMLEAHPAVSWVSYPFLESHPGQAIARKQMTQGSGMLAFGLHAGFAGARNMLDHLQLMTRAVSLGDTDTLIYHPASITRARQSIRKDAHMISGVGDDLIRLSVGLEDVDDLIGDLQQALATL</sequence>
<gene>
    <name evidence="5" type="ORF">ATB98_03295</name>
</gene>
<dbReference type="GO" id="GO:0005737">
    <property type="term" value="C:cytoplasm"/>
    <property type="evidence" value="ECO:0007669"/>
    <property type="project" value="TreeGrafter"/>
</dbReference>
<dbReference type="GO" id="GO:0016846">
    <property type="term" value="F:carbon-sulfur lyase activity"/>
    <property type="evidence" value="ECO:0007669"/>
    <property type="project" value="TreeGrafter"/>
</dbReference>
<comment type="cofactor">
    <cofactor evidence="1 4">
        <name>pyridoxal 5'-phosphate</name>
        <dbReference type="ChEBI" id="CHEBI:597326"/>
    </cofactor>
</comment>
<dbReference type="PIRSF" id="PIRSF001434">
    <property type="entry name" value="CGS"/>
    <property type="match status" value="1"/>
</dbReference>
<evidence type="ECO:0000256" key="2">
    <source>
        <dbReference type="ARBA" id="ARBA00022898"/>
    </source>
</evidence>
<dbReference type="CDD" id="cd00614">
    <property type="entry name" value="CGS_like"/>
    <property type="match status" value="1"/>
</dbReference>
<dbReference type="STRING" id="36856.ATB98_03295"/>
<dbReference type="Pfam" id="PF01053">
    <property type="entry name" value="Cys_Met_Meta_PP"/>
    <property type="match status" value="1"/>
</dbReference>
<dbReference type="PANTHER" id="PTHR11808:SF86">
    <property type="entry name" value="METHIONINE GAMMA-LYASE"/>
    <property type="match status" value="1"/>
</dbReference>
<evidence type="ECO:0008006" key="7">
    <source>
        <dbReference type="Google" id="ProtNLM"/>
    </source>
</evidence>
<comment type="caution">
    <text evidence="5">The sequence shown here is derived from an EMBL/GenBank/DDBJ whole genome shotgun (WGS) entry which is preliminary data.</text>
</comment>
<dbReference type="EMBL" id="LNQB01000049">
    <property type="protein sequence ID" value="OAP49899.1"/>
    <property type="molecule type" value="Genomic_DNA"/>
</dbReference>
<name>A0A178YQU7_SINSA</name>
<dbReference type="Gene3D" id="3.40.640.10">
    <property type="entry name" value="Type I PLP-dependent aspartate aminotransferase-like (Major domain)"/>
    <property type="match status" value="1"/>
</dbReference>
<dbReference type="InterPro" id="IPR000277">
    <property type="entry name" value="Cys/Met-Metab_PyrdxlP-dep_enz"/>
</dbReference>
<evidence type="ECO:0000256" key="3">
    <source>
        <dbReference type="PIRSR" id="PIRSR001434-2"/>
    </source>
</evidence>
<dbReference type="InterPro" id="IPR015421">
    <property type="entry name" value="PyrdxlP-dep_Trfase_major"/>
</dbReference>
<keyword evidence="6" id="KW-1185">Reference proteome</keyword>
<dbReference type="GO" id="GO:0030170">
    <property type="term" value="F:pyridoxal phosphate binding"/>
    <property type="evidence" value="ECO:0007669"/>
    <property type="project" value="InterPro"/>
</dbReference>
<proteinExistence type="inferred from homology"/>
<dbReference type="GO" id="GO:0019346">
    <property type="term" value="P:transsulfuration"/>
    <property type="evidence" value="ECO:0007669"/>
    <property type="project" value="InterPro"/>
</dbReference>
<dbReference type="OrthoDB" id="9805807at2"/>
<organism evidence="5 6">
    <name type="scientific">Sinorhizobium saheli</name>
    <dbReference type="NCBI Taxonomy" id="36856"/>
    <lineage>
        <taxon>Bacteria</taxon>
        <taxon>Pseudomonadati</taxon>
        <taxon>Pseudomonadota</taxon>
        <taxon>Alphaproteobacteria</taxon>
        <taxon>Hyphomicrobiales</taxon>
        <taxon>Rhizobiaceae</taxon>
        <taxon>Sinorhizobium/Ensifer group</taxon>
        <taxon>Sinorhizobium</taxon>
    </lineage>
</organism>
<evidence type="ECO:0000313" key="6">
    <source>
        <dbReference type="Proteomes" id="UP000078507"/>
    </source>
</evidence>
<dbReference type="SUPFAM" id="SSF53383">
    <property type="entry name" value="PLP-dependent transferases"/>
    <property type="match status" value="1"/>
</dbReference>
<comment type="similarity">
    <text evidence="4">Belongs to the trans-sulfuration enzymes family.</text>
</comment>
<dbReference type="RefSeq" id="WP_066868675.1">
    <property type="nucleotide sequence ID" value="NZ_LNQB01000049.1"/>
</dbReference>
<evidence type="ECO:0000256" key="1">
    <source>
        <dbReference type="ARBA" id="ARBA00001933"/>
    </source>
</evidence>
<dbReference type="Gene3D" id="3.90.1150.10">
    <property type="entry name" value="Aspartate Aminotransferase, domain 1"/>
    <property type="match status" value="1"/>
</dbReference>
<dbReference type="InterPro" id="IPR015424">
    <property type="entry name" value="PyrdxlP-dep_Trfase"/>
</dbReference>
<feature type="modified residue" description="N6-(pyridoxal phosphate)lysine" evidence="3">
    <location>
        <position position="223"/>
    </location>
</feature>
<reference evidence="5 6" key="1">
    <citation type="submission" date="2015-11" db="EMBL/GenBank/DDBJ databases">
        <title>Ensifer anhuiense sp. nov., an effective nitrogen fixation bacterium with Glycine soja.</title>
        <authorList>
            <person name="Yan H."/>
            <person name="Chen W."/>
        </authorList>
    </citation>
    <scope>NUCLEOTIDE SEQUENCE [LARGE SCALE GENOMIC DNA]</scope>
    <source>
        <strain evidence="5 6">LMG 7837</strain>
    </source>
</reference>
<protein>
    <recommendedName>
        <fullName evidence="7">Methionine gamma-lyase</fullName>
    </recommendedName>
</protein>
<dbReference type="AlphaFoldDB" id="A0A178YQU7"/>
<dbReference type="FunFam" id="3.40.640.10:FF:000046">
    <property type="entry name" value="Cystathionine gamma-lyase"/>
    <property type="match status" value="1"/>
</dbReference>
<dbReference type="InterPro" id="IPR015422">
    <property type="entry name" value="PyrdxlP-dep_Trfase_small"/>
</dbReference>
<evidence type="ECO:0000313" key="5">
    <source>
        <dbReference type="EMBL" id="OAP49899.1"/>
    </source>
</evidence>
<accession>A0A178YQU7</accession>
<dbReference type="Proteomes" id="UP000078507">
    <property type="component" value="Unassembled WGS sequence"/>
</dbReference>
<keyword evidence="2 3" id="KW-0663">Pyridoxal phosphate</keyword>
<dbReference type="InterPro" id="IPR054542">
    <property type="entry name" value="Cys_met_metab_PP"/>
</dbReference>
<dbReference type="PROSITE" id="PS00868">
    <property type="entry name" value="CYS_MET_METAB_PP"/>
    <property type="match status" value="1"/>
</dbReference>
<evidence type="ECO:0000256" key="4">
    <source>
        <dbReference type="RuleBase" id="RU362118"/>
    </source>
</evidence>